<keyword evidence="2" id="KW-1185">Reference proteome</keyword>
<dbReference type="Proteomes" id="UP001234297">
    <property type="component" value="Chromosome 11"/>
</dbReference>
<name>A0ACC2KTK2_PERAE</name>
<dbReference type="EMBL" id="CM056819">
    <property type="protein sequence ID" value="KAJ8624308.1"/>
    <property type="molecule type" value="Genomic_DNA"/>
</dbReference>
<proteinExistence type="predicted"/>
<organism evidence="1 2">
    <name type="scientific">Persea americana</name>
    <name type="common">Avocado</name>
    <dbReference type="NCBI Taxonomy" id="3435"/>
    <lineage>
        <taxon>Eukaryota</taxon>
        <taxon>Viridiplantae</taxon>
        <taxon>Streptophyta</taxon>
        <taxon>Embryophyta</taxon>
        <taxon>Tracheophyta</taxon>
        <taxon>Spermatophyta</taxon>
        <taxon>Magnoliopsida</taxon>
        <taxon>Magnoliidae</taxon>
        <taxon>Laurales</taxon>
        <taxon>Lauraceae</taxon>
        <taxon>Persea</taxon>
    </lineage>
</organism>
<sequence length="582" mass="63134">MKKSASAFDALRSARLSLLAVVSLLGWAVGVQGGGIIGINYGTMANNLPPPSQVAKFLLQKTFIKHVKLFDADPDILRAFALTGISITVTIANDHIPELANHSNAQQWITSNILPYIPTTNITRILVGNEVLATADKSLIAGLVPAMKSLHAALVIASLSNQIQVSTPHSLGILSSSDPPSTGKFRRGYDIVVLKPLLSFLKATGSPFMINSYPFFGYTSGTLDYALFRPNAGVFDENTQLTYTNMLDGQLDAVYTAMKLLNYSDVEIVIAETGWPSQGDPGQIGVDPESAAAYNKNLIQHVTSGVGTPLMPNRTFETYIFALFNEDLKPGPTCERNFGLFQPDLTPVYDAGILQSTSGAPTPRNSTSVGPSNPEPLEEKTWCVPESEANMEVLQANIDFVCGQGLDCGPIQAGGSCFFPDSVRAHAAFAMNAYYQSAGRNSYNCDFGQTGKITTIDPSYGHCEYKGDETPLSSPSPIRQGWQREEYRKPEAILFFLGKDGAVTPAGVFRRGKQQFSNEIDLSTPFPLCNKGQNIEDCFSSQAMARCQRPALLSSSGPAMKARRSLLLRRSLRSEDVMRQIQ</sequence>
<reference evidence="1 2" key="1">
    <citation type="journal article" date="2022" name="Hortic Res">
        <title>A haplotype resolved chromosomal level avocado genome allows analysis of novel avocado genes.</title>
        <authorList>
            <person name="Nath O."/>
            <person name="Fletcher S.J."/>
            <person name="Hayward A."/>
            <person name="Shaw L.M."/>
            <person name="Masouleh A.K."/>
            <person name="Furtado A."/>
            <person name="Henry R.J."/>
            <person name="Mitter N."/>
        </authorList>
    </citation>
    <scope>NUCLEOTIDE SEQUENCE [LARGE SCALE GENOMIC DNA]</scope>
    <source>
        <strain evidence="2">cv. Hass</strain>
    </source>
</reference>
<accession>A0ACC2KTK2</accession>
<evidence type="ECO:0000313" key="2">
    <source>
        <dbReference type="Proteomes" id="UP001234297"/>
    </source>
</evidence>
<comment type="caution">
    <text evidence="1">The sequence shown here is derived from an EMBL/GenBank/DDBJ whole genome shotgun (WGS) entry which is preliminary data.</text>
</comment>
<protein>
    <submittedName>
        <fullName evidence="1">Uncharacterized protein</fullName>
    </submittedName>
</protein>
<gene>
    <name evidence="1" type="ORF">MRB53_032838</name>
</gene>
<evidence type="ECO:0000313" key="1">
    <source>
        <dbReference type="EMBL" id="KAJ8624308.1"/>
    </source>
</evidence>